<evidence type="ECO:0000313" key="2">
    <source>
        <dbReference type="Proteomes" id="UP000006514"/>
    </source>
</evidence>
<proteinExistence type="predicted"/>
<dbReference type="EMBL" id="JH688890">
    <property type="protein sequence ID" value="EJD32522.1"/>
    <property type="molecule type" value="Genomic_DNA"/>
</dbReference>
<dbReference type="InParanoid" id="J0D1R3"/>
<organism evidence="1 2">
    <name type="scientific">Auricularia subglabra (strain TFB-10046 / SS5)</name>
    <name type="common">White-rot fungus</name>
    <name type="synonym">Auricularia delicata (strain TFB10046)</name>
    <dbReference type="NCBI Taxonomy" id="717982"/>
    <lineage>
        <taxon>Eukaryota</taxon>
        <taxon>Fungi</taxon>
        <taxon>Dikarya</taxon>
        <taxon>Basidiomycota</taxon>
        <taxon>Agaricomycotina</taxon>
        <taxon>Agaricomycetes</taxon>
        <taxon>Auriculariales</taxon>
        <taxon>Auriculariaceae</taxon>
        <taxon>Auricularia</taxon>
    </lineage>
</organism>
<protein>
    <submittedName>
        <fullName evidence="1">Uncharacterized protein</fullName>
    </submittedName>
</protein>
<gene>
    <name evidence="1" type="ORF">AURDEDRAFT_178397</name>
</gene>
<dbReference type="KEGG" id="adl:AURDEDRAFT_178397"/>
<name>J0D1R3_AURST</name>
<reference evidence="2" key="1">
    <citation type="journal article" date="2012" name="Science">
        <title>The Paleozoic origin of enzymatic lignin decomposition reconstructed from 31 fungal genomes.</title>
        <authorList>
            <person name="Floudas D."/>
            <person name="Binder M."/>
            <person name="Riley R."/>
            <person name="Barry K."/>
            <person name="Blanchette R.A."/>
            <person name="Henrissat B."/>
            <person name="Martinez A.T."/>
            <person name="Otillar R."/>
            <person name="Spatafora J.W."/>
            <person name="Yadav J.S."/>
            <person name="Aerts A."/>
            <person name="Benoit I."/>
            <person name="Boyd A."/>
            <person name="Carlson A."/>
            <person name="Copeland A."/>
            <person name="Coutinho P.M."/>
            <person name="de Vries R.P."/>
            <person name="Ferreira P."/>
            <person name="Findley K."/>
            <person name="Foster B."/>
            <person name="Gaskell J."/>
            <person name="Glotzer D."/>
            <person name="Gorecki P."/>
            <person name="Heitman J."/>
            <person name="Hesse C."/>
            <person name="Hori C."/>
            <person name="Igarashi K."/>
            <person name="Jurgens J.A."/>
            <person name="Kallen N."/>
            <person name="Kersten P."/>
            <person name="Kohler A."/>
            <person name="Kuees U."/>
            <person name="Kumar T.K.A."/>
            <person name="Kuo A."/>
            <person name="LaButti K."/>
            <person name="Larrondo L.F."/>
            <person name="Lindquist E."/>
            <person name="Ling A."/>
            <person name="Lombard V."/>
            <person name="Lucas S."/>
            <person name="Lundell T."/>
            <person name="Martin R."/>
            <person name="McLaughlin D.J."/>
            <person name="Morgenstern I."/>
            <person name="Morin E."/>
            <person name="Murat C."/>
            <person name="Nagy L.G."/>
            <person name="Nolan M."/>
            <person name="Ohm R.A."/>
            <person name="Patyshakuliyeva A."/>
            <person name="Rokas A."/>
            <person name="Ruiz-Duenas F.J."/>
            <person name="Sabat G."/>
            <person name="Salamov A."/>
            <person name="Samejima M."/>
            <person name="Schmutz J."/>
            <person name="Slot J.C."/>
            <person name="St John F."/>
            <person name="Stenlid J."/>
            <person name="Sun H."/>
            <person name="Sun S."/>
            <person name="Syed K."/>
            <person name="Tsang A."/>
            <person name="Wiebenga A."/>
            <person name="Young D."/>
            <person name="Pisabarro A."/>
            <person name="Eastwood D.C."/>
            <person name="Martin F."/>
            <person name="Cullen D."/>
            <person name="Grigoriev I.V."/>
            <person name="Hibbett D.S."/>
        </authorList>
    </citation>
    <scope>NUCLEOTIDE SEQUENCE [LARGE SCALE GENOMIC DNA]</scope>
    <source>
        <strain evidence="2">TFB10046</strain>
    </source>
</reference>
<accession>J0D1R3</accession>
<dbReference type="Proteomes" id="UP000006514">
    <property type="component" value="Unassembled WGS sequence"/>
</dbReference>
<keyword evidence="2" id="KW-1185">Reference proteome</keyword>
<sequence>MPMEYANVDTSFVCASGQSFHQNGPFVTGAKPVPSCTPNRFQTLKLALECADGEPSRTVLSDGHLNTELIAVRAMDSIPDGRDFNPHPLDTGNAGDVPRFVSKFAALRARS</sequence>
<evidence type="ECO:0000313" key="1">
    <source>
        <dbReference type="EMBL" id="EJD32522.1"/>
    </source>
</evidence>
<dbReference type="AlphaFoldDB" id="J0D1R3"/>